<organism evidence="2 3">
    <name type="scientific">Lactuca saligna</name>
    <name type="common">Willowleaf lettuce</name>
    <dbReference type="NCBI Taxonomy" id="75948"/>
    <lineage>
        <taxon>Eukaryota</taxon>
        <taxon>Viridiplantae</taxon>
        <taxon>Streptophyta</taxon>
        <taxon>Embryophyta</taxon>
        <taxon>Tracheophyta</taxon>
        <taxon>Spermatophyta</taxon>
        <taxon>Magnoliopsida</taxon>
        <taxon>eudicotyledons</taxon>
        <taxon>Gunneridae</taxon>
        <taxon>Pentapetalae</taxon>
        <taxon>asterids</taxon>
        <taxon>campanulids</taxon>
        <taxon>Asterales</taxon>
        <taxon>Asteraceae</taxon>
        <taxon>Cichorioideae</taxon>
        <taxon>Cichorieae</taxon>
        <taxon>Lactucinae</taxon>
        <taxon>Lactuca</taxon>
    </lineage>
</organism>
<reference evidence="2" key="1">
    <citation type="submission" date="2023-04" db="EMBL/GenBank/DDBJ databases">
        <authorList>
            <person name="Vijverberg K."/>
            <person name="Xiong W."/>
            <person name="Schranz E."/>
        </authorList>
    </citation>
    <scope>NUCLEOTIDE SEQUENCE</scope>
</reference>
<dbReference type="AlphaFoldDB" id="A0AA36EGC4"/>
<feature type="compositionally biased region" description="Basic and acidic residues" evidence="1">
    <location>
        <begin position="33"/>
        <end position="55"/>
    </location>
</feature>
<dbReference type="EMBL" id="OX465083">
    <property type="protein sequence ID" value="CAI9295104.1"/>
    <property type="molecule type" value="Genomic_DNA"/>
</dbReference>
<proteinExistence type="predicted"/>
<sequence length="173" mass="19046">MADVNEKLMGRKGARRFVARLAIGGGLRRSTRLKKEKDRSSEAAVSSDEKEETKQRGCSSSVLKVVAKGKEVRRGLGGVASNNSNGDGVFGGFARRQRKRRSYRWWGAVRSWLFVNSGKAAAISTGSFLIDIDGKKSNGCLGKMKEEHVEVVLFGCSRTEEEQKRSIDSLISF</sequence>
<name>A0AA36EGC4_LACSI</name>
<feature type="region of interest" description="Disordered" evidence="1">
    <location>
        <begin position="31"/>
        <end position="56"/>
    </location>
</feature>
<evidence type="ECO:0000256" key="1">
    <source>
        <dbReference type="SAM" id="MobiDB-lite"/>
    </source>
</evidence>
<accession>A0AA36EGC4</accession>
<keyword evidence="3" id="KW-1185">Reference proteome</keyword>
<gene>
    <name evidence="2" type="ORF">LSALG_LOCUS34059</name>
</gene>
<evidence type="ECO:0000313" key="2">
    <source>
        <dbReference type="EMBL" id="CAI9295104.1"/>
    </source>
</evidence>
<protein>
    <submittedName>
        <fullName evidence="2">Uncharacterized protein</fullName>
    </submittedName>
</protein>
<dbReference type="Proteomes" id="UP001177003">
    <property type="component" value="Chromosome 7"/>
</dbReference>
<evidence type="ECO:0000313" key="3">
    <source>
        <dbReference type="Proteomes" id="UP001177003"/>
    </source>
</evidence>